<keyword evidence="1" id="KW-1133">Transmembrane helix</keyword>
<protein>
    <recommendedName>
        <fullName evidence="5">Transmembrane protein</fullName>
    </recommendedName>
</protein>
<organism evidence="3 4">
    <name type="scientific">Paramecium sonneborni</name>
    <dbReference type="NCBI Taxonomy" id="65129"/>
    <lineage>
        <taxon>Eukaryota</taxon>
        <taxon>Sar</taxon>
        <taxon>Alveolata</taxon>
        <taxon>Ciliophora</taxon>
        <taxon>Intramacronucleata</taxon>
        <taxon>Oligohymenophorea</taxon>
        <taxon>Peniculida</taxon>
        <taxon>Parameciidae</taxon>
        <taxon>Paramecium</taxon>
    </lineage>
</organism>
<evidence type="ECO:0000256" key="1">
    <source>
        <dbReference type="SAM" id="Phobius"/>
    </source>
</evidence>
<keyword evidence="1" id="KW-0472">Membrane</keyword>
<reference evidence="3" key="1">
    <citation type="submission" date="2021-01" db="EMBL/GenBank/DDBJ databases">
        <authorList>
            <consortium name="Genoscope - CEA"/>
            <person name="William W."/>
        </authorList>
    </citation>
    <scope>NUCLEOTIDE SEQUENCE</scope>
</reference>
<dbReference type="EMBL" id="CAJJDN010000027">
    <property type="protein sequence ID" value="CAD8070488.1"/>
    <property type="molecule type" value="Genomic_DNA"/>
</dbReference>
<evidence type="ECO:0000313" key="4">
    <source>
        <dbReference type="Proteomes" id="UP000692954"/>
    </source>
</evidence>
<feature type="signal peptide" evidence="2">
    <location>
        <begin position="1"/>
        <end position="16"/>
    </location>
</feature>
<name>A0A8S1LQA2_9CILI</name>
<accession>A0A8S1LQA2</accession>
<keyword evidence="1" id="KW-0812">Transmembrane</keyword>
<feature type="chain" id="PRO_5035737170" description="Transmembrane protein" evidence="2">
    <location>
        <begin position="17"/>
        <end position="1334"/>
    </location>
</feature>
<feature type="transmembrane region" description="Helical" evidence="1">
    <location>
        <begin position="1299"/>
        <end position="1319"/>
    </location>
</feature>
<dbReference type="Proteomes" id="UP000692954">
    <property type="component" value="Unassembled WGS sequence"/>
</dbReference>
<keyword evidence="4" id="KW-1185">Reference proteome</keyword>
<sequence>MKIINLIINLFSICLSFELVDYDSDEITLYPTEGEILQYNLYNLLSNYENCELNPPNSFAYIIDLTSKISEIQGQQFKSLSSNNTHFAALSYENEVVIYKWKDQIMQQVGQSVSIDSKYNCFNINLFMDFWILFDCYMDNQLYLMKFIDGKSIIVNQSKSLMPISTKLQSIINETNPFIVYAQYYQHYSIISLLSAQFQNLSYLNNQFIDFDAPINTISPNIYISAQQQILQYSISIDSTFQLTFSFHNQYFTNFSIISVFYNYQTYPQYDNILVVLCTQYGSNSFKYIQQFQGFKNQIIVGKIESMLSFNFYFIKILQNNYFYILQGIEQIIIIEVLSGFQKMIDTKNNNNQLYINNNNQLFSFNQDIVFYQLSQPSLYINLTNSQVAGKSYHFLLLCNNLIQDFYKLKINLQVLFPNDTNIYVMFNQKFVMYEILGDLNEQSFFSFSGSLLNYAPNTSSMDIGCQQITYQNIYEINQTYSLAQLLNIDFQYGYYQEISFIGYNNNSIQIFKNDQQNLVEINLINISINAKLLQASYTFDNYQIIGISNNDTIYLFNQSINNSTYYSYNITFEQELSYFLLTQNNLIILFLKQEIQIMTFNFINTFTLNQSYINKHFKNVQFNPIQIEMNKQLQSTLLFINNINEVIIVSIEQNNIPIPIQLIKLDFQIKQISLVQQLLIISYICNNSINICFQVWNVQNLPQFFYVKSLYSLPFDNQVIIQSDNLFFYVTLSNQNVYVYNPYFSQHMSLYYKLELASPILCSLAIFEFDWGIKQLKNSLIFQNQAFYQLKPLQALQLTLSKPSYLDFNKTYPQLIYNFSVTSSLNSNAFYSTPNQSILLYSNFTLFNNQNYTINLIAENFNLQNQSFIYPINLIIDRQVSFCKISDQYNCNLTNQLIGQYYQNFEKVNYTLITSINNQFFALQNNYLIQIINSNLKYQSYYDYSNLNLDECLQSTSYSYDLYSVCQNSSSQYWLTFTLSTSGNICQPQLIVFPKTINQIYQISSIQGQIFILGNYTIEPNYNPNDHRLFQNNSLFWFNQLKNNFQIISDNCIEFSIVQLPTSNQEQIQTIMILFIDLYQQLINFIMTVDGNYNYSSNIQFEDLYYEQGLQEIQILETIGRQITYLMTDNSGVSFLLKFYCYLDVFKKQIIQSKSYLIQSIPNYGNLQTTLNYIYQNGIFIQQFYNNNYYIVGAYNLTNLGELNLNEPYLMQVSFNLYSEEYAVIVDQLYQNIIILSFDNVSNLISQKGGTQSLICPAGFQDNLNINVECFNEFSSGIYSLTFIYPQKIIDLQNKRKAWAISLLLIIVMLLIFSSIYIKYKTKNLNIHSEIEL</sequence>
<comment type="caution">
    <text evidence="3">The sequence shown here is derived from an EMBL/GenBank/DDBJ whole genome shotgun (WGS) entry which is preliminary data.</text>
</comment>
<gene>
    <name evidence="3" type="ORF">PSON_ATCC_30995.1.T0270001</name>
</gene>
<evidence type="ECO:0008006" key="5">
    <source>
        <dbReference type="Google" id="ProtNLM"/>
    </source>
</evidence>
<evidence type="ECO:0000313" key="3">
    <source>
        <dbReference type="EMBL" id="CAD8070488.1"/>
    </source>
</evidence>
<keyword evidence="2" id="KW-0732">Signal</keyword>
<proteinExistence type="predicted"/>
<evidence type="ECO:0000256" key="2">
    <source>
        <dbReference type="SAM" id="SignalP"/>
    </source>
</evidence>